<accession>A0AAD7A1G8</accession>
<comment type="caution">
    <text evidence="2">The sequence shown here is derived from an EMBL/GenBank/DDBJ whole genome shotgun (WGS) entry which is preliminary data.</text>
</comment>
<dbReference type="EMBL" id="JARIHO010000019">
    <property type="protein sequence ID" value="KAJ7347611.1"/>
    <property type="molecule type" value="Genomic_DNA"/>
</dbReference>
<feature type="chain" id="PRO_5042250407" evidence="1">
    <location>
        <begin position="20"/>
        <end position="296"/>
    </location>
</feature>
<keyword evidence="3" id="KW-1185">Reference proteome</keyword>
<name>A0AAD7A1G8_9AGAR</name>
<dbReference type="AlphaFoldDB" id="A0AAD7A1G8"/>
<protein>
    <submittedName>
        <fullName evidence="2">Uncharacterized protein</fullName>
    </submittedName>
</protein>
<organism evidence="2 3">
    <name type="scientific">Mycena albidolilacea</name>
    <dbReference type="NCBI Taxonomy" id="1033008"/>
    <lineage>
        <taxon>Eukaryota</taxon>
        <taxon>Fungi</taxon>
        <taxon>Dikarya</taxon>
        <taxon>Basidiomycota</taxon>
        <taxon>Agaricomycotina</taxon>
        <taxon>Agaricomycetes</taxon>
        <taxon>Agaricomycetidae</taxon>
        <taxon>Agaricales</taxon>
        <taxon>Marasmiineae</taxon>
        <taxon>Mycenaceae</taxon>
        <taxon>Mycena</taxon>
    </lineage>
</organism>
<dbReference type="Proteomes" id="UP001218218">
    <property type="component" value="Unassembled WGS sequence"/>
</dbReference>
<keyword evidence="1" id="KW-0732">Signal</keyword>
<reference evidence="2" key="1">
    <citation type="submission" date="2023-03" db="EMBL/GenBank/DDBJ databases">
        <title>Massive genome expansion in bonnet fungi (Mycena s.s.) driven by repeated elements and novel gene families across ecological guilds.</title>
        <authorList>
            <consortium name="Lawrence Berkeley National Laboratory"/>
            <person name="Harder C.B."/>
            <person name="Miyauchi S."/>
            <person name="Viragh M."/>
            <person name="Kuo A."/>
            <person name="Thoen E."/>
            <person name="Andreopoulos B."/>
            <person name="Lu D."/>
            <person name="Skrede I."/>
            <person name="Drula E."/>
            <person name="Henrissat B."/>
            <person name="Morin E."/>
            <person name="Kohler A."/>
            <person name="Barry K."/>
            <person name="LaButti K."/>
            <person name="Morin E."/>
            <person name="Salamov A."/>
            <person name="Lipzen A."/>
            <person name="Mereny Z."/>
            <person name="Hegedus B."/>
            <person name="Baldrian P."/>
            <person name="Stursova M."/>
            <person name="Weitz H."/>
            <person name="Taylor A."/>
            <person name="Grigoriev I.V."/>
            <person name="Nagy L.G."/>
            <person name="Martin F."/>
            <person name="Kauserud H."/>
        </authorList>
    </citation>
    <scope>NUCLEOTIDE SEQUENCE</scope>
    <source>
        <strain evidence="2">CBHHK002</strain>
    </source>
</reference>
<sequence>MARILLSLVSLPRVCQTLAGTPGSISALKCEFGHPRANISISFSVGIRTKPSFKTSPNIYSLRVADVISKKRNEEMSRVRTNQTNWASRRSQIPLWKRFQLCLGDLTDHMSMVHYRNDAPESFYGYRTGTVQVSCQQVRFAKRGKSKVKYRKVSPAKSNRRSKFNIDAAASAASTAAAAAQQSLVNSAPPNPFRTLADPAVIGEQAFLQTKVRLETEAGLDTSAAQSALDAFLQSEEFGSEIPGATSTGISGVATTFAPAAATAVAAVDSGITSGAFDKGARFGTTGPFGVATTAL</sequence>
<evidence type="ECO:0000256" key="1">
    <source>
        <dbReference type="SAM" id="SignalP"/>
    </source>
</evidence>
<feature type="signal peptide" evidence="1">
    <location>
        <begin position="1"/>
        <end position="19"/>
    </location>
</feature>
<proteinExistence type="predicted"/>
<gene>
    <name evidence="2" type="ORF">DFH08DRAFT_1002596</name>
</gene>
<evidence type="ECO:0000313" key="3">
    <source>
        <dbReference type="Proteomes" id="UP001218218"/>
    </source>
</evidence>
<evidence type="ECO:0000313" key="2">
    <source>
        <dbReference type="EMBL" id="KAJ7347611.1"/>
    </source>
</evidence>